<dbReference type="RefSeq" id="WP_222593120.1">
    <property type="nucleotide sequence ID" value="NZ_BJWG01000002.1"/>
</dbReference>
<feature type="transmembrane region" description="Helical" evidence="2">
    <location>
        <begin position="172"/>
        <end position="195"/>
    </location>
</feature>
<feature type="region of interest" description="Disordered" evidence="1">
    <location>
        <begin position="1"/>
        <end position="35"/>
    </location>
</feature>
<dbReference type="Proteomes" id="UP000321720">
    <property type="component" value="Unassembled WGS sequence"/>
</dbReference>
<feature type="compositionally biased region" description="Pro residues" evidence="1">
    <location>
        <begin position="21"/>
        <end position="32"/>
    </location>
</feature>
<evidence type="ECO:0000313" key="4">
    <source>
        <dbReference type="Proteomes" id="UP000321720"/>
    </source>
</evidence>
<gene>
    <name evidence="3" type="ORF">CCO02nite_05190</name>
</gene>
<keyword evidence="2" id="KW-0472">Membrane</keyword>
<name>A0A511J797_9CELL</name>
<proteinExistence type="predicted"/>
<feature type="compositionally biased region" description="Pro residues" evidence="1">
    <location>
        <begin position="1"/>
        <end position="10"/>
    </location>
</feature>
<evidence type="ECO:0000256" key="2">
    <source>
        <dbReference type="SAM" id="Phobius"/>
    </source>
</evidence>
<feature type="transmembrane region" description="Helical" evidence="2">
    <location>
        <begin position="118"/>
        <end position="137"/>
    </location>
</feature>
<evidence type="ECO:0000313" key="3">
    <source>
        <dbReference type="EMBL" id="GEL93861.1"/>
    </source>
</evidence>
<keyword evidence="2" id="KW-1133">Transmembrane helix</keyword>
<keyword evidence="4" id="KW-1185">Reference proteome</keyword>
<reference evidence="3 4" key="1">
    <citation type="submission" date="2019-07" db="EMBL/GenBank/DDBJ databases">
        <title>Whole genome shotgun sequence of Cellulomonas composti NBRC 100758.</title>
        <authorList>
            <person name="Hosoyama A."/>
            <person name="Uohara A."/>
            <person name="Ohji S."/>
            <person name="Ichikawa N."/>
        </authorList>
    </citation>
    <scope>NUCLEOTIDE SEQUENCE [LARGE SCALE GENOMIC DNA]</scope>
    <source>
        <strain evidence="3 4">NBRC 100758</strain>
    </source>
</reference>
<dbReference type="AlphaFoldDB" id="A0A511J797"/>
<dbReference type="EMBL" id="BJWG01000002">
    <property type="protein sequence ID" value="GEL93861.1"/>
    <property type="molecule type" value="Genomic_DNA"/>
</dbReference>
<evidence type="ECO:0000256" key="1">
    <source>
        <dbReference type="SAM" id="MobiDB-lite"/>
    </source>
</evidence>
<feature type="transmembrane region" description="Helical" evidence="2">
    <location>
        <begin position="143"/>
        <end position="160"/>
    </location>
</feature>
<organism evidence="3 4">
    <name type="scientific">Cellulomonas composti</name>
    <dbReference type="NCBI Taxonomy" id="266130"/>
    <lineage>
        <taxon>Bacteria</taxon>
        <taxon>Bacillati</taxon>
        <taxon>Actinomycetota</taxon>
        <taxon>Actinomycetes</taxon>
        <taxon>Micrococcales</taxon>
        <taxon>Cellulomonadaceae</taxon>
        <taxon>Cellulomonas</taxon>
    </lineage>
</organism>
<sequence>MRFNPPPNWPAAPEGWEPAPGWVPDPSWPAPPEGWQLWLPDETPTTVGATPAPSSAQPVAADPFLAGYGTPTPSYGAAIPVYGAATPGYGPPPMSAGFGSADPANDEIAALRKNAARAFLFGVGAVVVASVVTLASVGSSHGVIMYGALAFGALSIFRGIKSYNASRRLGGAAIGGGVKALAVLGLVACLVLGAATIGKVVETKSLTASVGSCWKVDGADAVLVSCSSDHAYRASAVVSSETDCPDTATAWVEGDAGKVVCLDEE</sequence>
<protein>
    <submittedName>
        <fullName evidence="3">Uncharacterized protein</fullName>
    </submittedName>
</protein>
<keyword evidence="2" id="KW-0812">Transmembrane</keyword>
<feature type="compositionally biased region" description="Low complexity" evidence="1">
    <location>
        <begin position="11"/>
        <end position="20"/>
    </location>
</feature>
<accession>A0A511J797</accession>
<comment type="caution">
    <text evidence="3">The sequence shown here is derived from an EMBL/GenBank/DDBJ whole genome shotgun (WGS) entry which is preliminary data.</text>
</comment>